<dbReference type="InterPro" id="IPR011059">
    <property type="entry name" value="Metal-dep_hydrolase_composite"/>
</dbReference>
<proteinExistence type="predicted"/>
<dbReference type="Gene3D" id="3.20.20.140">
    <property type="entry name" value="Metal-dependent hydrolases"/>
    <property type="match status" value="1"/>
</dbReference>
<dbReference type="InterPro" id="IPR057744">
    <property type="entry name" value="OTAase-like"/>
</dbReference>
<dbReference type="SUPFAM" id="SSF51556">
    <property type="entry name" value="Metallo-dependent hydrolases"/>
    <property type="match status" value="1"/>
</dbReference>
<dbReference type="EMBL" id="QRDP01000005">
    <property type="protein sequence ID" value="RED13356.1"/>
    <property type="molecule type" value="Genomic_DNA"/>
</dbReference>
<dbReference type="Gene3D" id="2.30.40.10">
    <property type="entry name" value="Urease, subunit C, domain 1"/>
    <property type="match status" value="1"/>
</dbReference>
<dbReference type="PANTHER" id="PTHR43135:SF3">
    <property type="entry name" value="ALPHA-D-RIBOSE 1-METHYLPHOSPHONATE 5-TRIPHOSPHATE DIPHOSPHATASE"/>
    <property type="match status" value="1"/>
</dbReference>
<keyword evidence="3" id="KW-1185">Reference proteome</keyword>
<dbReference type="GO" id="GO:0016810">
    <property type="term" value="F:hydrolase activity, acting on carbon-nitrogen (but not peptide) bonds"/>
    <property type="evidence" value="ECO:0007669"/>
    <property type="project" value="InterPro"/>
</dbReference>
<gene>
    <name evidence="2" type="ORF">DFR46_2893</name>
</gene>
<accession>A0A3D9F893</accession>
<dbReference type="InterPro" id="IPR006680">
    <property type="entry name" value="Amidohydro-rel"/>
</dbReference>
<protein>
    <submittedName>
        <fullName evidence="2">Imidazolonepropionase-like amidohydrolase</fullName>
    </submittedName>
</protein>
<reference evidence="2 3" key="1">
    <citation type="submission" date="2018-07" db="EMBL/GenBank/DDBJ databases">
        <title>Genomic Encyclopedia of Type Strains, Phase IV (KMG-IV): sequencing the most valuable type-strain genomes for metagenomic binning, comparative biology and taxonomic classification.</title>
        <authorList>
            <person name="Goeker M."/>
        </authorList>
    </citation>
    <scope>NUCLEOTIDE SEQUENCE [LARGE SCALE GENOMIC DNA]</scope>
    <source>
        <strain evidence="2 3">DSM 26725</strain>
    </source>
</reference>
<dbReference type="SUPFAM" id="SSF51338">
    <property type="entry name" value="Composite domain of metallo-dependent hydrolases"/>
    <property type="match status" value="1"/>
</dbReference>
<dbReference type="PANTHER" id="PTHR43135">
    <property type="entry name" value="ALPHA-D-RIBOSE 1-METHYLPHOSPHONATE 5-TRIPHOSPHATE DIPHOSPHATASE"/>
    <property type="match status" value="1"/>
</dbReference>
<keyword evidence="2" id="KW-0378">Hydrolase</keyword>
<organism evidence="2 3">
    <name type="scientific">Parasphingopyxis lamellibrachiae</name>
    <dbReference type="NCBI Taxonomy" id="680125"/>
    <lineage>
        <taxon>Bacteria</taxon>
        <taxon>Pseudomonadati</taxon>
        <taxon>Pseudomonadota</taxon>
        <taxon>Alphaproteobacteria</taxon>
        <taxon>Sphingomonadales</taxon>
        <taxon>Sphingomonadaceae</taxon>
        <taxon>Parasphingopyxis</taxon>
    </lineage>
</organism>
<dbReference type="InterPro" id="IPR032466">
    <property type="entry name" value="Metal_Hydrolase"/>
</dbReference>
<dbReference type="RefSeq" id="WP_116237390.1">
    <property type="nucleotide sequence ID" value="NZ_QRDP01000005.1"/>
</dbReference>
<evidence type="ECO:0000313" key="3">
    <source>
        <dbReference type="Proteomes" id="UP000256310"/>
    </source>
</evidence>
<dbReference type="InterPro" id="IPR051781">
    <property type="entry name" value="Metallo-dep_Hydrolase"/>
</dbReference>
<comment type="caution">
    <text evidence="2">The sequence shown here is derived from an EMBL/GenBank/DDBJ whole genome shotgun (WGS) entry which is preliminary data.</text>
</comment>
<name>A0A3D9F893_9SPHN</name>
<evidence type="ECO:0000259" key="1">
    <source>
        <dbReference type="Pfam" id="PF01979"/>
    </source>
</evidence>
<sequence>MNQQTNVIRCGTMFDPGADIVISDAVIVMQGQHIVYAGHSGKAPAIAPEAKIIDYNDAFVMPGLIDAHVHLSYGEAKTEEDIDLFASLEFRALRGMEAAQRILRAGYTSVCDPTTSGRVSLAIRDAIDAGLFVGPRVTCSGRNISSRQGLVDWYPTWVGVPDTSIGQIVHNKDEGLDAIRQQVKDGVDFIKLSMDGDSMNPSSIRLACAFRQDEVDLLVDEAHRLGRKVVVHARGAEGVLHAARADADLIFHASYMDEQALEAVIENDCALCPTLSLLVNNIEFAQPSDPSYPALVDAHKHELDAAAKNLSRAREAGVRFLIGSEAGFAVTPYGEWHARELENHMKYIGFSEREVLRQATVENAWFTQAGSDVGSLTQGSIADILVLAQNPLEDISVPLDPANILAVYKDGATVDLTPNHNRSRLATEFSYAMWNDVYTRDTLAARNGIAAE</sequence>
<dbReference type="CDD" id="cd01299">
    <property type="entry name" value="Met_dep_hydrolase_A"/>
    <property type="match status" value="1"/>
</dbReference>
<dbReference type="Proteomes" id="UP000256310">
    <property type="component" value="Unassembled WGS sequence"/>
</dbReference>
<dbReference type="OrthoDB" id="9765769at2"/>
<evidence type="ECO:0000313" key="2">
    <source>
        <dbReference type="EMBL" id="RED13356.1"/>
    </source>
</evidence>
<dbReference type="AlphaFoldDB" id="A0A3D9F893"/>
<dbReference type="Pfam" id="PF01979">
    <property type="entry name" value="Amidohydro_1"/>
    <property type="match status" value="1"/>
</dbReference>
<feature type="domain" description="Amidohydrolase-related" evidence="1">
    <location>
        <begin position="59"/>
        <end position="414"/>
    </location>
</feature>